<reference evidence="2 3" key="1">
    <citation type="journal article" date="2015" name="Biotechnol. Biofuels">
        <title>Enhanced degradation of softwood versus hardwood by the white-rot fungus Pycnoporus coccineus.</title>
        <authorList>
            <person name="Couturier M."/>
            <person name="Navarro D."/>
            <person name="Chevret D."/>
            <person name="Henrissat B."/>
            <person name="Piumi F."/>
            <person name="Ruiz-Duenas F.J."/>
            <person name="Martinez A.T."/>
            <person name="Grigoriev I.V."/>
            <person name="Riley R."/>
            <person name="Lipzen A."/>
            <person name="Berrin J.G."/>
            <person name="Master E.R."/>
            <person name="Rosso M.N."/>
        </authorList>
    </citation>
    <scope>NUCLEOTIDE SEQUENCE [LARGE SCALE GENOMIC DNA]</scope>
    <source>
        <strain evidence="2 3">BRFM310</strain>
    </source>
</reference>
<organism evidence="2 3">
    <name type="scientific">Trametes coccinea (strain BRFM310)</name>
    <name type="common">Pycnoporus coccineus</name>
    <dbReference type="NCBI Taxonomy" id="1353009"/>
    <lineage>
        <taxon>Eukaryota</taxon>
        <taxon>Fungi</taxon>
        <taxon>Dikarya</taxon>
        <taxon>Basidiomycota</taxon>
        <taxon>Agaricomycotina</taxon>
        <taxon>Agaricomycetes</taxon>
        <taxon>Polyporales</taxon>
        <taxon>Polyporaceae</taxon>
        <taxon>Trametes</taxon>
    </lineage>
</organism>
<feature type="compositionally biased region" description="Polar residues" evidence="1">
    <location>
        <begin position="185"/>
        <end position="195"/>
    </location>
</feature>
<feature type="compositionally biased region" description="Polar residues" evidence="1">
    <location>
        <begin position="144"/>
        <end position="161"/>
    </location>
</feature>
<evidence type="ECO:0000313" key="3">
    <source>
        <dbReference type="Proteomes" id="UP000193067"/>
    </source>
</evidence>
<keyword evidence="3" id="KW-1185">Reference proteome</keyword>
<feature type="region of interest" description="Disordered" evidence="1">
    <location>
        <begin position="139"/>
        <end position="163"/>
    </location>
</feature>
<name>A0A1Y2ICE9_TRAC3</name>
<dbReference type="Proteomes" id="UP000193067">
    <property type="component" value="Unassembled WGS sequence"/>
</dbReference>
<proteinExistence type="predicted"/>
<dbReference type="AlphaFoldDB" id="A0A1Y2ICE9"/>
<feature type="region of interest" description="Disordered" evidence="1">
    <location>
        <begin position="179"/>
        <end position="203"/>
    </location>
</feature>
<sequence>MSSRPHFHNSTTHVKDEGNFVPAPHSTWPVAVGLYGHPPGCHLLESARGLSGQAYWRAVQRHVTRMVNPWMPTRVIHSPPLWPQACTVLAQLPPPDVASPGVASDLANPHLEGSQPHQGAHAHSATAPTKFESLAKRDRWHNSGAESPSSFNNGAQHQNGRQAALGRIRSEELVAGNTMLRSPPHASSTGSSAVEKSTPGGENGTFAAASARYYQGRQGSLSSEGSCFRFSPSFSSGPGPSSSTATTPENATHAPFNPSCLSFETLPPPLHLGLVDRAEAVQPSVTGSVVNPIMRRVDPAEAGARVMPIPMPAMPSTSQYEGNVGEVMLSSNSLAWEWITRVLDSPEDEWVQRSEQDWYRSMKDA</sequence>
<feature type="compositionally biased region" description="Polar residues" evidence="1">
    <location>
        <begin position="1"/>
        <end position="12"/>
    </location>
</feature>
<dbReference type="EMBL" id="KZ084134">
    <property type="protein sequence ID" value="OSC98767.1"/>
    <property type="molecule type" value="Genomic_DNA"/>
</dbReference>
<evidence type="ECO:0000313" key="2">
    <source>
        <dbReference type="EMBL" id="OSC98767.1"/>
    </source>
</evidence>
<feature type="region of interest" description="Disordered" evidence="1">
    <location>
        <begin position="1"/>
        <end position="20"/>
    </location>
</feature>
<feature type="region of interest" description="Disordered" evidence="1">
    <location>
        <begin position="232"/>
        <end position="253"/>
    </location>
</feature>
<feature type="region of interest" description="Disordered" evidence="1">
    <location>
        <begin position="99"/>
        <end position="127"/>
    </location>
</feature>
<gene>
    <name evidence="2" type="ORF">PYCCODRAFT_1438917</name>
</gene>
<protein>
    <submittedName>
        <fullName evidence="2">Uncharacterized protein</fullName>
    </submittedName>
</protein>
<evidence type="ECO:0000256" key="1">
    <source>
        <dbReference type="SAM" id="MobiDB-lite"/>
    </source>
</evidence>
<accession>A0A1Y2ICE9</accession>
<feature type="compositionally biased region" description="Low complexity" evidence="1">
    <location>
        <begin position="232"/>
        <end position="243"/>
    </location>
</feature>